<accession>A0A0G4B5V0</accession>
<keyword evidence="1" id="KW-0812">Transmembrane</keyword>
<protein>
    <recommendedName>
        <fullName evidence="4">Dockerin domain-containing protein</fullName>
    </recommendedName>
</protein>
<evidence type="ECO:0008006" key="4">
    <source>
        <dbReference type="Google" id="ProtNLM"/>
    </source>
</evidence>
<dbReference type="Gene3D" id="2.60.40.680">
    <property type="match status" value="1"/>
</dbReference>
<dbReference type="PROSITE" id="PS00018">
    <property type="entry name" value="EF_HAND_1"/>
    <property type="match status" value="2"/>
</dbReference>
<reference evidence="2 3" key="1">
    <citation type="journal article" date="2015" name="Nature">
        <title>rRNA introns, odd ribosomes, and small enigmatic genomes across a large radiation of phyla.</title>
        <authorList>
            <person name="Brown C.T."/>
            <person name="Hug L.A."/>
            <person name="Thomas B.C."/>
            <person name="Sharon I."/>
            <person name="Castelle C.J."/>
            <person name="Singh A."/>
            <person name="Wilkins M.J."/>
            <person name="Williams K.H."/>
            <person name="Banfield J.F."/>
        </authorList>
    </citation>
    <scope>NUCLEOTIDE SEQUENCE [LARGE SCALE GENOMIC DNA]</scope>
</reference>
<dbReference type="GO" id="GO:0030246">
    <property type="term" value="F:carbohydrate binding"/>
    <property type="evidence" value="ECO:0007669"/>
    <property type="project" value="InterPro"/>
</dbReference>
<dbReference type="InterPro" id="IPR008965">
    <property type="entry name" value="CBM2/CBM3_carb-bd_dom_sf"/>
</dbReference>
<gene>
    <name evidence="2" type="ORF">UT28_C0001G0591</name>
</gene>
<dbReference type="SUPFAM" id="SSF49384">
    <property type="entry name" value="Carbohydrate-binding domain"/>
    <property type="match status" value="1"/>
</dbReference>
<name>A0A0G4B5V0_9BACT</name>
<evidence type="ECO:0000256" key="1">
    <source>
        <dbReference type="SAM" id="Phobius"/>
    </source>
</evidence>
<dbReference type="EMBL" id="CP011213">
    <property type="protein sequence ID" value="AKM82392.1"/>
    <property type="molecule type" value="Genomic_DNA"/>
</dbReference>
<dbReference type="InterPro" id="IPR036439">
    <property type="entry name" value="Dockerin_dom_sf"/>
</dbReference>
<dbReference type="CDD" id="cd08547">
    <property type="entry name" value="Type_II_cohesin"/>
    <property type="match status" value="1"/>
</dbReference>
<dbReference type="SUPFAM" id="SSF63446">
    <property type="entry name" value="Type I dockerin domain"/>
    <property type="match status" value="1"/>
</dbReference>
<evidence type="ECO:0000313" key="2">
    <source>
        <dbReference type="EMBL" id="AKM82392.1"/>
    </source>
</evidence>
<feature type="transmembrane region" description="Helical" evidence="1">
    <location>
        <begin position="7"/>
        <end position="27"/>
    </location>
</feature>
<keyword evidence="1" id="KW-0472">Membrane</keyword>
<dbReference type="AlphaFoldDB" id="A0A0G4B5V0"/>
<sequence>MKNKKNITIIAGVVAILIIVFVLAYVYRTKIFSNAATITSSLTLSPATSSINAGSAFNVNIALNTAGQAVSGVQIEKIHFDPTVLQVVDADTATTGIQIAKGNINNFEMSLTNSVDNASGTITYAVATISNDYTGNDILAIINFKALNKVAANSAVTFDYTQGSKVLTSVSDSSGNNVLLTVGNGSYSITNNTAANITLGLQAGNNFNTSGTVFSIYQVNSSTLVYQNNAVATDNTGKATISFASPVAGNYDYKIKVNGYLVKAVKNTAISNTMSLAFGTLKAGDLDGDNTVSLADFISFRSKFGQAIAKIVPDFDQDGKVTLSDFVIFRSNYLQSGD</sequence>
<dbReference type="GO" id="GO:0000272">
    <property type="term" value="P:polysaccharide catabolic process"/>
    <property type="evidence" value="ECO:0007669"/>
    <property type="project" value="InterPro"/>
</dbReference>
<dbReference type="Gene3D" id="2.60.40.4130">
    <property type="match status" value="1"/>
</dbReference>
<dbReference type="InterPro" id="IPR018247">
    <property type="entry name" value="EF_Hand_1_Ca_BS"/>
</dbReference>
<dbReference type="KEGG" id="bbgw:UT28_C0001G0591"/>
<keyword evidence="1" id="KW-1133">Transmembrane helix</keyword>
<evidence type="ECO:0000313" key="3">
    <source>
        <dbReference type="Proteomes" id="UP000035648"/>
    </source>
</evidence>
<dbReference type="STRING" id="1618337.UT28_C0001G0591"/>
<proteinExistence type="predicted"/>
<organism evidence="2 3">
    <name type="scientific">Berkelbacteria bacterium GW2011_GWE1_39_12</name>
    <dbReference type="NCBI Taxonomy" id="1618337"/>
    <lineage>
        <taxon>Bacteria</taxon>
        <taxon>Candidatus Berkelbacteria</taxon>
    </lineage>
</organism>
<dbReference type="Proteomes" id="UP000035648">
    <property type="component" value="Chromosome"/>
</dbReference>